<proteinExistence type="predicted"/>
<keyword evidence="2" id="KW-1185">Reference proteome</keyword>
<organism evidence="1 2">
    <name type="scientific">Ambrosiozyma monospora</name>
    <name type="common">Yeast</name>
    <name type="synonym">Endomycopsis monosporus</name>
    <dbReference type="NCBI Taxonomy" id="43982"/>
    <lineage>
        <taxon>Eukaryota</taxon>
        <taxon>Fungi</taxon>
        <taxon>Dikarya</taxon>
        <taxon>Ascomycota</taxon>
        <taxon>Saccharomycotina</taxon>
        <taxon>Pichiomycetes</taxon>
        <taxon>Pichiales</taxon>
        <taxon>Pichiaceae</taxon>
        <taxon>Ambrosiozyma</taxon>
    </lineage>
</organism>
<dbReference type="EMBL" id="BSXS01005743">
    <property type="protein sequence ID" value="GME84759.1"/>
    <property type="molecule type" value="Genomic_DNA"/>
</dbReference>
<accession>A0ACB5TB71</accession>
<protein>
    <submittedName>
        <fullName evidence="1">Unnamed protein product</fullName>
    </submittedName>
</protein>
<gene>
    <name evidence="1" type="ORF">Amon02_000707600</name>
</gene>
<dbReference type="Proteomes" id="UP001165064">
    <property type="component" value="Unassembled WGS sequence"/>
</dbReference>
<name>A0ACB5TB71_AMBMO</name>
<evidence type="ECO:0000313" key="1">
    <source>
        <dbReference type="EMBL" id="GME84759.1"/>
    </source>
</evidence>
<evidence type="ECO:0000313" key="2">
    <source>
        <dbReference type="Proteomes" id="UP001165064"/>
    </source>
</evidence>
<reference evidence="1" key="1">
    <citation type="submission" date="2023-04" db="EMBL/GenBank/DDBJ databases">
        <title>Ambrosiozyma monospora NBRC 10751.</title>
        <authorList>
            <person name="Ichikawa N."/>
            <person name="Sato H."/>
            <person name="Tonouchi N."/>
        </authorList>
    </citation>
    <scope>NUCLEOTIDE SEQUENCE</scope>
    <source>
        <strain evidence="1">NBRC 10751</strain>
    </source>
</reference>
<comment type="caution">
    <text evidence="1">The sequence shown here is derived from an EMBL/GenBank/DDBJ whole genome shotgun (WGS) entry which is preliminary data.</text>
</comment>
<sequence length="516" mass="58887">MLLEQPEIFNNVASNLSQLDLLNLSLVNHHFHSLSTPILFRSITVDSKYSRFDKEFKRTTYISKKKQILFFFKQNPSKLQFVREFTVNQLPLEFIDFEKKLCDALPLFVNLQVLNLGGLEVYRLNDLLNSITNPGLLQVLNVKLNRLSKFNILNSLKEDLNRSKFKLKSLNIGPISNSSSPSSMSLVDEMTLSGYLNKLTDPELTQELKIMKGPRKVQLTDLVNGAAPIDVHLDGIPELVAMKRLTKLSLSDFNLDHLSLCSAHCGNAITDDDKVVDLSQLQFLELDNINEVNSTNDPEDTFLYNLVNYNDGFPHLRKLKVNIRQAFTDSFVFFIDELRPNQLTELSLTMRYNQMKANDLDLKFITSLYILKIRGQAKSLKLLSFEILYEKNLVDSSILLTASELEGLMYVKYPNLESLRFETKFSHLISMKDKFFSCFPKLQRLWVLNSDSVTRHWGLGNVYPGIFDNWLRIQHLPEQLISGASTATGDDDRGDSDDRETSGGGTTNSSSSLKYH</sequence>